<comment type="caution">
    <text evidence="4">The sequence shown here is derived from an EMBL/GenBank/DDBJ whole genome shotgun (WGS) entry which is preliminary data.</text>
</comment>
<proteinExistence type="predicted"/>
<keyword evidence="1 3" id="KW-0732">Signal</keyword>
<dbReference type="InterPro" id="IPR029058">
    <property type="entry name" value="AB_hydrolase_fold"/>
</dbReference>
<keyword evidence="5" id="KW-1185">Reference proteome</keyword>
<dbReference type="PANTHER" id="PTHR43037">
    <property type="entry name" value="UNNAMED PRODUCT-RELATED"/>
    <property type="match status" value="1"/>
</dbReference>
<evidence type="ECO:0000313" key="5">
    <source>
        <dbReference type="Proteomes" id="UP000245507"/>
    </source>
</evidence>
<dbReference type="Gene3D" id="3.40.50.1820">
    <property type="entry name" value="alpha/beta hydrolase"/>
    <property type="match status" value="1"/>
</dbReference>
<evidence type="ECO:0000313" key="4">
    <source>
        <dbReference type="EMBL" id="PWN03639.1"/>
    </source>
</evidence>
<dbReference type="GO" id="GO:0016787">
    <property type="term" value="F:hydrolase activity"/>
    <property type="evidence" value="ECO:0007669"/>
    <property type="project" value="UniProtKB-KW"/>
</dbReference>
<feature type="signal peptide" evidence="3">
    <location>
        <begin position="1"/>
        <end position="30"/>
    </location>
</feature>
<feature type="chain" id="PRO_5016456257" description="Peptidase S9 prolyl oligopeptidase catalytic domain-containing protein" evidence="3">
    <location>
        <begin position="31"/>
        <end position="273"/>
    </location>
</feature>
<organism evidence="4 5">
    <name type="scientific">Nocardioides silvaticus</name>
    <dbReference type="NCBI Taxonomy" id="2201891"/>
    <lineage>
        <taxon>Bacteria</taxon>
        <taxon>Bacillati</taxon>
        <taxon>Actinomycetota</taxon>
        <taxon>Actinomycetes</taxon>
        <taxon>Propionibacteriales</taxon>
        <taxon>Nocardioidaceae</taxon>
        <taxon>Nocardioides</taxon>
    </lineage>
</organism>
<gene>
    <name evidence="4" type="ORF">DJ010_05965</name>
</gene>
<dbReference type="RefSeq" id="WP_109692727.1">
    <property type="nucleotide sequence ID" value="NZ_QGDD01000002.1"/>
</dbReference>
<dbReference type="PANTHER" id="PTHR43037:SF5">
    <property type="entry name" value="FERULOYL ESTERASE"/>
    <property type="match status" value="1"/>
</dbReference>
<dbReference type="SUPFAM" id="SSF53474">
    <property type="entry name" value="alpha/beta-Hydrolases"/>
    <property type="match status" value="1"/>
</dbReference>
<dbReference type="EMBL" id="QGDD01000002">
    <property type="protein sequence ID" value="PWN03639.1"/>
    <property type="molecule type" value="Genomic_DNA"/>
</dbReference>
<dbReference type="Proteomes" id="UP000245507">
    <property type="component" value="Unassembled WGS sequence"/>
</dbReference>
<keyword evidence="2" id="KW-0378">Hydrolase</keyword>
<protein>
    <recommendedName>
        <fullName evidence="6">Peptidase S9 prolyl oligopeptidase catalytic domain-containing protein</fullName>
    </recommendedName>
</protein>
<dbReference type="InterPro" id="IPR050955">
    <property type="entry name" value="Plant_Biomass_Hydrol_Est"/>
</dbReference>
<dbReference type="AlphaFoldDB" id="A0A316TK55"/>
<name>A0A316TK55_9ACTN</name>
<evidence type="ECO:0000256" key="3">
    <source>
        <dbReference type="SAM" id="SignalP"/>
    </source>
</evidence>
<sequence length="273" mass="29766">MARRRILRAGVVLLLACALGLPALPPPAPAATSSPVVTWPAKKRTLEDGRTYFVRAPVCKPARSAYCQKFLQRRRSLVFFLHGATGDESREAASGWLGGLHSLSRDTIFVFGLTENGQGRWDAGFCCTAQPVDDIGYLADVVGDVSRRWRIDRTRIGAMGLSNGGMLALRAACERPDLLATVAALAATFDGPCDVGRIRVRQWHGEDDRTVPLEGGTFTFGGRVITLPPVASLPERMAEESTFGLRVLQDRGHGMSWSEFSAATKWLVRRLAE</sequence>
<evidence type="ECO:0008006" key="6">
    <source>
        <dbReference type="Google" id="ProtNLM"/>
    </source>
</evidence>
<reference evidence="4 5" key="1">
    <citation type="submission" date="2018-05" db="EMBL/GenBank/DDBJ databases">
        <title>Nocardioides silvaticus genome.</title>
        <authorList>
            <person name="Li C."/>
            <person name="Wang G."/>
        </authorList>
    </citation>
    <scope>NUCLEOTIDE SEQUENCE [LARGE SCALE GENOMIC DNA]</scope>
    <source>
        <strain evidence="4 5">CCTCC AB 2018079</strain>
    </source>
</reference>
<accession>A0A316TK55</accession>
<dbReference type="OrthoDB" id="9767239at2"/>
<evidence type="ECO:0000256" key="1">
    <source>
        <dbReference type="ARBA" id="ARBA00022729"/>
    </source>
</evidence>
<evidence type="ECO:0000256" key="2">
    <source>
        <dbReference type="ARBA" id="ARBA00022801"/>
    </source>
</evidence>